<keyword evidence="3" id="KW-1185">Reference proteome</keyword>
<keyword evidence="1" id="KW-0732">Signal</keyword>
<sequence>MKTLLLLITLSFSLMTTAIASEVEPSAKDLAGVEPRTLSDWNWEVGGQYSKPIEPNPYESSNLGLDGYEAKTENLNNTLEIHDTQLGDVQRPTRRLPLVNF</sequence>
<accession>B7K2W1</accession>
<dbReference type="HOGENOM" id="CLU_2286832_0_0_3"/>
<feature type="chain" id="PRO_5002855919" evidence="1">
    <location>
        <begin position="21"/>
        <end position="101"/>
    </location>
</feature>
<gene>
    <name evidence="2" type="ordered locus">PCC8801_3706</name>
</gene>
<evidence type="ECO:0000313" key="3">
    <source>
        <dbReference type="Proteomes" id="UP000008204"/>
    </source>
</evidence>
<dbReference type="AlphaFoldDB" id="B7K2W1"/>
<protein>
    <submittedName>
        <fullName evidence="2">Uncharacterized protein</fullName>
    </submittedName>
</protein>
<name>B7K2W1_RIPO1</name>
<dbReference type="EMBL" id="CP001287">
    <property type="protein sequence ID" value="ACK67662.1"/>
    <property type="molecule type" value="Genomic_DNA"/>
</dbReference>
<dbReference type="eggNOG" id="ENOG50320QA">
    <property type="taxonomic scope" value="Bacteria"/>
</dbReference>
<feature type="signal peptide" evidence="1">
    <location>
        <begin position="1"/>
        <end position="20"/>
    </location>
</feature>
<evidence type="ECO:0000313" key="2">
    <source>
        <dbReference type="EMBL" id="ACK67662.1"/>
    </source>
</evidence>
<dbReference type="RefSeq" id="WP_012596920.1">
    <property type="nucleotide sequence ID" value="NC_011726.1"/>
</dbReference>
<evidence type="ECO:0000256" key="1">
    <source>
        <dbReference type="SAM" id="SignalP"/>
    </source>
</evidence>
<dbReference type="KEGG" id="cyp:PCC8801_3706"/>
<organism evidence="2 3">
    <name type="scientific">Rippkaea orientalis (strain PCC 8801 / RF-1)</name>
    <name type="common">Cyanothece sp. (strain PCC 8801)</name>
    <dbReference type="NCBI Taxonomy" id="41431"/>
    <lineage>
        <taxon>Bacteria</taxon>
        <taxon>Bacillati</taxon>
        <taxon>Cyanobacteriota</taxon>
        <taxon>Cyanophyceae</taxon>
        <taxon>Oscillatoriophycideae</taxon>
        <taxon>Chroococcales</taxon>
        <taxon>Aphanothecaceae</taxon>
        <taxon>Rippkaea</taxon>
        <taxon>Rippkaea orientalis</taxon>
    </lineage>
</organism>
<reference evidence="3" key="1">
    <citation type="journal article" date="2011" name="MBio">
        <title>Novel metabolic attributes of the genus Cyanothece, comprising a group of unicellular nitrogen-fixing Cyanobacteria.</title>
        <authorList>
            <person name="Bandyopadhyay A."/>
            <person name="Elvitigala T."/>
            <person name="Welsh E."/>
            <person name="Stockel J."/>
            <person name="Liberton M."/>
            <person name="Min H."/>
            <person name="Sherman L.A."/>
            <person name="Pakrasi H.B."/>
        </authorList>
    </citation>
    <scope>NUCLEOTIDE SEQUENCE [LARGE SCALE GENOMIC DNA]</scope>
    <source>
        <strain evidence="3">PCC 8801</strain>
    </source>
</reference>
<proteinExistence type="predicted"/>
<dbReference type="Proteomes" id="UP000008204">
    <property type="component" value="Chromosome"/>
</dbReference>
<dbReference type="OrthoDB" id="427444at2"/>